<name>A0AAF0TMG0_SOLVR</name>
<accession>A0AAF0TMG0</accession>
<keyword evidence="2" id="KW-1185">Reference proteome</keyword>
<evidence type="ECO:0000313" key="2">
    <source>
        <dbReference type="Proteomes" id="UP001234989"/>
    </source>
</evidence>
<reference evidence="1" key="1">
    <citation type="submission" date="2023-08" db="EMBL/GenBank/DDBJ databases">
        <title>A de novo genome assembly of Solanum verrucosum Schlechtendal, a Mexican diploid species geographically isolated from the other diploid A-genome species in potato relatives.</title>
        <authorList>
            <person name="Hosaka K."/>
        </authorList>
    </citation>
    <scope>NUCLEOTIDE SEQUENCE</scope>
    <source>
        <tissue evidence="1">Young leaves</tissue>
    </source>
</reference>
<sequence length="134" mass="15989">MLTTISFNGWRKLLYFIFKYKYGCRSMGNTERFYHSSRSGNFFYTMLSQSFLVHQIMLTTRDFDEQMQPREISEEESEQYDSKKMEIKGQIYLIVFLREERNGYKGTTPVLFVLVLLFKTYNKFSAFPSLCSGH</sequence>
<dbReference type="AlphaFoldDB" id="A0AAF0TMG0"/>
<evidence type="ECO:0000313" key="1">
    <source>
        <dbReference type="EMBL" id="WMV20468.1"/>
    </source>
</evidence>
<proteinExistence type="predicted"/>
<organism evidence="1 2">
    <name type="scientific">Solanum verrucosum</name>
    <dbReference type="NCBI Taxonomy" id="315347"/>
    <lineage>
        <taxon>Eukaryota</taxon>
        <taxon>Viridiplantae</taxon>
        <taxon>Streptophyta</taxon>
        <taxon>Embryophyta</taxon>
        <taxon>Tracheophyta</taxon>
        <taxon>Spermatophyta</taxon>
        <taxon>Magnoliopsida</taxon>
        <taxon>eudicotyledons</taxon>
        <taxon>Gunneridae</taxon>
        <taxon>Pentapetalae</taxon>
        <taxon>asterids</taxon>
        <taxon>lamiids</taxon>
        <taxon>Solanales</taxon>
        <taxon>Solanaceae</taxon>
        <taxon>Solanoideae</taxon>
        <taxon>Solaneae</taxon>
        <taxon>Solanum</taxon>
    </lineage>
</organism>
<protein>
    <submittedName>
        <fullName evidence="1">Uncharacterized protein</fullName>
    </submittedName>
</protein>
<dbReference type="EMBL" id="CP133614">
    <property type="protein sequence ID" value="WMV20468.1"/>
    <property type="molecule type" value="Genomic_DNA"/>
</dbReference>
<dbReference type="Proteomes" id="UP001234989">
    <property type="component" value="Chromosome 3"/>
</dbReference>
<gene>
    <name evidence="1" type="ORF">MTR67_013853</name>
</gene>